<evidence type="ECO:0000313" key="8">
    <source>
        <dbReference type="EMBL" id="RUS86166.1"/>
    </source>
</evidence>
<feature type="transmembrane region" description="Helical" evidence="5">
    <location>
        <begin position="355"/>
        <end position="380"/>
    </location>
</feature>
<keyword evidence="9" id="KW-1185">Reference proteome</keyword>
<keyword evidence="5" id="KW-0472">Membrane</keyword>
<dbReference type="EMBL" id="RQTK01000148">
    <property type="protein sequence ID" value="RUS86166.1"/>
    <property type="molecule type" value="Genomic_DNA"/>
</dbReference>
<organism evidence="8 9">
    <name type="scientific">Elysia chlorotica</name>
    <name type="common">Eastern emerald elysia</name>
    <name type="synonym">Sea slug</name>
    <dbReference type="NCBI Taxonomy" id="188477"/>
    <lineage>
        <taxon>Eukaryota</taxon>
        <taxon>Metazoa</taxon>
        <taxon>Spiralia</taxon>
        <taxon>Lophotrochozoa</taxon>
        <taxon>Mollusca</taxon>
        <taxon>Gastropoda</taxon>
        <taxon>Heterobranchia</taxon>
        <taxon>Euthyneura</taxon>
        <taxon>Panpulmonata</taxon>
        <taxon>Sacoglossa</taxon>
        <taxon>Placobranchoidea</taxon>
        <taxon>Plakobranchidae</taxon>
        <taxon>Elysia</taxon>
    </lineage>
</organism>
<dbReference type="PROSITE" id="PS01180">
    <property type="entry name" value="CUB"/>
    <property type="match status" value="2"/>
</dbReference>
<accession>A0A433TX62</accession>
<feature type="region of interest" description="Disordered" evidence="4">
    <location>
        <begin position="446"/>
        <end position="467"/>
    </location>
</feature>
<evidence type="ECO:0000259" key="7">
    <source>
        <dbReference type="PROSITE" id="PS01180"/>
    </source>
</evidence>
<dbReference type="FunFam" id="2.60.120.290:FF:000005">
    <property type="entry name" value="Procollagen C-endopeptidase enhancer 1"/>
    <property type="match status" value="1"/>
</dbReference>
<evidence type="ECO:0000256" key="5">
    <source>
        <dbReference type="SAM" id="Phobius"/>
    </source>
</evidence>
<dbReference type="SUPFAM" id="SSF49854">
    <property type="entry name" value="Spermadhesin, CUB domain"/>
    <property type="match status" value="2"/>
</dbReference>
<dbReference type="Pfam" id="PF00431">
    <property type="entry name" value="CUB"/>
    <property type="match status" value="2"/>
</dbReference>
<dbReference type="Gene3D" id="2.60.120.290">
    <property type="entry name" value="Spermadhesin, CUB domain"/>
    <property type="match status" value="2"/>
</dbReference>
<dbReference type="InterPro" id="IPR002172">
    <property type="entry name" value="LDrepeatLR_classA_rpt"/>
</dbReference>
<dbReference type="STRING" id="188477.A0A433TX62"/>
<dbReference type="OrthoDB" id="6055290at2759"/>
<evidence type="ECO:0000256" key="4">
    <source>
        <dbReference type="SAM" id="MobiDB-lite"/>
    </source>
</evidence>
<dbReference type="SMART" id="SM00192">
    <property type="entry name" value="LDLa"/>
    <property type="match status" value="1"/>
</dbReference>
<dbReference type="CDD" id="cd00112">
    <property type="entry name" value="LDLa"/>
    <property type="match status" value="1"/>
</dbReference>
<feature type="signal peptide" evidence="6">
    <location>
        <begin position="1"/>
        <end position="24"/>
    </location>
</feature>
<sequence length="491" mass="54852">MTHYHHDVRLIVAMVTALSSLVSAGALSDDCDKYFNRYTTGVSGVFSSPNFPNSYSSLLRCTYHFDPSANGGVEIKFDSFDLEDKKEGDKTCRYDYIDVFAIDSAGLRQRLNRFCGDVIPQTIISPLSKLEIKFVSDHWFNNGRGFNGTYRFLGQDYQPFDHKPSACGNGHLSGVAGFIYSPNYPNSYPPSVNCSWIINVPENKSVLVRVEDLDIEMEPGTTTCVYNSALRLYNGYVSDFTLATLDWCGNLSDYLAPDLEHVTSTNRTLIRFVADSKKKGQGVHNSHRGFKLMWMAVTVDEECPDFRCKGGRYCSGGGLCKPLNRYCIPKQLVCDGVYNCGPYDHSDEQGCTWEIMIMAACIAVPSLLFVMIVILVAVLYKNRTVYKSASQEQPLANSNSQGTTSRESFSSNHRQMMVHTSFIDGTGAMSFDPDNDPNNDITDIDQETTHGLFSPSSSNGYTSSLRTHKKRPSYHMMQQSYEDSTMVVAQI</sequence>
<keyword evidence="1" id="KW-0677">Repeat</keyword>
<dbReference type="Proteomes" id="UP000271974">
    <property type="component" value="Unassembled WGS sequence"/>
</dbReference>
<proteinExistence type="predicted"/>
<keyword evidence="5" id="KW-1133">Transmembrane helix</keyword>
<protein>
    <recommendedName>
        <fullName evidence="7">CUB domain-containing protein</fullName>
    </recommendedName>
</protein>
<feature type="compositionally biased region" description="Polar residues" evidence="4">
    <location>
        <begin position="449"/>
        <end position="465"/>
    </location>
</feature>
<dbReference type="InterPro" id="IPR000859">
    <property type="entry name" value="CUB_dom"/>
</dbReference>
<evidence type="ECO:0000256" key="2">
    <source>
        <dbReference type="ARBA" id="ARBA00023157"/>
    </source>
</evidence>
<keyword evidence="6" id="KW-0732">Signal</keyword>
<dbReference type="SMART" id="SM00042">
    <property type="entry name" value="CUB"/>
    <property type="match status" value="2"/>
</dbReference>
<comment type="caution">
    <text evidence="3">Lacks conserved residue(s) required for the propagation of feature annotation.</text>
</comment>
<feature type="domain" description="CUB" evidence="7">
    <location>
        <begin position="167"/>
        <end position="297"/>
    </location>
</feature>
<reference evidence="8 9" key="1">
    <citation type="submission" date="2019-01" db="EMBL/GenBank/DDBJ databases">
        <title>A draft genome assembly of the solar-powered sea slug Elysia chlorotica.</title>
        <authorList>
            <person name="Cai H."/>
            <person name="Li Q."/>
            <person name="Fang X."/>
            <person name="Li J."/>
            <person name="Curtis N.E."/>
            <person name="Altenburger A."/>
            <person name="Shibata T."/>
            <person name="Feng M."/>
            <person name="Maeda T."/>
            <person name="Schwartz J.A."/>
            <person name="Shigenobu S."/>
            <person name="Lundholm N."/>
            <person name="Nishiyama T."/>
            <person name="Yang H."/>
            <person name="Hasebe M."/>
            <person name="Li S."/>
            <person name="Pierce S.K."/>
            <person name="Wang J."/>
        </authorList>
    </citation>
    <scope>NUCLEOTIDE SEQUENCE [LARGE SCALE GENOMIC DNA]</scope>
    <source>
        <strain evidence="8">EC2010</strain>
        <tissue evidence="8">Whole organism of an adult</tissue>
    </source>
</reference>
<evidence type="ECO:0000256" key="6">
    <source>
        <dbReference type="SAM" id="SignalP"/>
    </source>
</evidence>
<evidence type="ECO:0000313" key="9">
    <source>
        <dbReference type="Proteomes" id="UP000271974"/>
    </source>
</evidence>
<dbReference type="CDD" id="cd00041">
    <property type="entry name" value="CUB"/>
    <property type="match status" value="2"/>
</dbReference>
<evidence type="ECO:0000256" key="3">
    <source>
        <dbReference type="PROSITE-ProRule" id="PRU00059"/>
    </source>
</evidence>
<keyword evidence="5" id="KW-0812">Transmembrane</keyword>
<dbReference type="PANTHER" id="PTHR24251">
    <property type="entry name" value="OVOCHYMASE-RELATED"/>
    <property type="match status" value="1"/>
</dbReference>
<dbReference type="AlphaFoldDB" id="A0A433TX62"/>
<feature type="region of interest" description="Disordered" evidence="4">
    <location>
        <begin position="390"/>
        <end position="410"/>
    </location>
</feature>
<feature type="disulfide bond" evidence="3">
    <location>
        <begin position="167"/>
        <end position="194"/>
    </location>
</feature>
<dbReference type="InterPro" id="IPR035914">
    <property type="entry name" value="Sperma_CUB_dom_sf"/>
</dbReference>
<comment type="caution">
    <text evidence="8">The sequence shown here is derived from an EMBL/GenBank/DDBJ whole genome shotgun (WGS) entry which is preliminary data.</text>
</comment>
<gene>
    <name evidence="8" type="ORF">EGW08_006060</name>
</gene>
<feature type="domain" description="CUB" evidence="7">
    <location>
        <begin position="31"/>
        <end position="153"/>
    </location>
</feature>
<name>A0A433TX62_ELYCH</name>
<dbReference type="InterPro" id="IPR036055">
    <property type="entry name" value="LDL_receptor-like_sf"/>
</dbReference>
<dbReference type="Gene3D" id="4.10.400.10">
    <property type="entry name" value="Low-density Lipoprotein Receptor"/>
    <property type="match status" value="1"/>
</dbReference>
<evidence type="ECO:0000256" key="1">
    <source>
        <dbReference type="ARBA" id="ARBA00022737"/>
    </source>
</evidence>
<feature type="chain" id="PRO_5019426249" description="CUB domain-containing protein" evidence="6">
    <location>
        <begin position="25"/>
        <end position="491"/>
    </location>
</feature>
<keyword evidence="2 3" id="KW-1015">Disulfide bond</keyword>